<dbReference type="InterPro" id="IPR005764">
    <property type="entry name" value="Ade_phspho_trans"/>
</dbReference>
<evidence type="ECO:0000256" key="2">
    <source>
        <dbReference type="ARBA" id="ARBA00003968"/>
    </source>
</evidence>
<gene>
    <name evidence="11" type="primary">apt</name>
    <name evidence="13" type="ORF">C7K25_02790</name>
</gene>
<evidence type="ECO:0000256" key="3">
    <source>
        <dbReference type="ARBA" id="ARBA00004496"/>
    </source>
</evidence>
<dbReference type="Gene3D" id="3.40.50.2020">
    <property type="match status" value="1"/>
</dbReference>
<evidence type="ECO:0000256" key="4">
    <source>
        <dbReference type="ARBA" id="ARBA00004659"/>
    </source>
</evidence>
<comment type="subunit">
    <text evidence="11">Homodimer.</text>
</comment>
<organism evidence="13 14">
    <name type="scientific">Gulosibacter molinativorax</name>
    <dbReference type="NCBI Taxonomy" id="256821"/>
    <lineage>
        <taxon>Bacteria</taxon>
        <taxon>Bacillati</taxon>
        <taxon>Actinomycetota</taxon>
        <taxon>Actinomycetes</taxon>
        <taxon>Micrococcales</taxon>
        <taxon>Microbacteriaceae</taxon>
        <taxon>Gulosibacter</taxon>
    </lineage>
</organism>
<evidence type="ECO:0000256" key="6">
    <source>
        <dbReference type="ARBA" id="ARBA00011893"/>
    </source>
</evidence>
<dbReference type="PANTHER" id="PTHR32315">
    <property type="entry name" value="ADENINE PHOSPHORIBOSYLTRANSFERASE"/>
    <property type="match status" value="1"/>
</dbReference>
<dbReference type="HAMAP" id="MF_00004">
    <property type="entry name" value="Aden_phosphoribosyltr"/>
    <property type="match status" value="1"/>
</dbReference>
<sequence>MGAAPVDVRAQPELRIRNASQLESIALVTSPLEQAAARIVEIPDYPEPGVIFRDVMPLLSDAECLRTVVTAMLEPWGGKFDVVAGIEARGFLLAGAAATLANVGLVPIRKAGKLPRPAASVTYTLEYGTAEIEIQDDIAPGTRVLLMDDVLATGGTLGAAVELVRKIGAEPIGSTVLMELTELGGRAVVGDAHDVRSLFVN</sequence>
<dbReference type="EC" id="2.4.2.7" evidence="6 11"/>
<evidence type="ECO:0000256" key="1">
    <source>
        <dbReference type="ARBA" id="ARBA00000868"/>
    </source>
</evidence>
<dbReference type="Proteomes" id="UP001170379">
    <property type="component" value="Unassembled WGS sequence"/>
</dbReference>
<dbReference type="NCBIfam" id="NF002634">
    <property type="entry name" value="PRK02304.1-3"/>
    <property type="match status" value="1"/>
</dbReference>
<proteinExistence type="inferred from homology"/>
<evidence type="ECO:0000256" key="11">
    <source>
        <dbReference type="HAMAP-Rule" id="MF_00004"/>
    </source>
</evidence>
<dbReference type="InterPro" id="IPR029057">
    <property type="entry name" value="PRTase-like"/>
</dbReference>
<comment type="function">
    <text evidence="2 11">Catalyzes a salvage reaction resulting in the formation of AMP, that is energically less costly than de novo synthesis.</text>
</comment>
<keyword evidence="10 11" id="KW-0660">Purine salvage</keyword>
<accession>A0ABT7C534</accession>
<dbReference type="InterPro" id="IPR000836">
    <property type="entry name" value="PRTase_dom"/>
</dbReference>
<evidence type="ECO:0000256" key="9">
    <source>
        <dbReference type="ARBA" id="ARBA00022679"/>
    </source>
</evidence>
<evidence type="ECO:0000313" key="13">
    <source>
        <dbReference type="EMBL" id="MDJ1370307.1"/>
    </source>
</evidence>
<reference evidence="13" key="2">
    <citation type="journal article" date="2022" name="Sci. Rep.">
        <title>In silico prediction of the enzymes involved in the degradation of the herbicide molinate by Gulosibacter molinativorax ON4T.</title>
        <authorList>
            <person name="Lopes A.R."/>
            <person name="Bunin E."/>
            <person name="Viana A.T."/>
            <person name="Froufe H."/>
            <person name="Munoz-Merida A."/>
            <person name="Pinho D."/>
            <person name="Figueiredo J."/>
            <person name="Barroso C."/>
            <person name="Vaz-Moreira I."/>
            <person name="Bellanger X."/>
            <person name="Egas C."/>
            <person name="Nunes O.C."/>
        </authorList>
    </citation>
    <scope>NUCLEOTIDE SEQUENCE</scope>
    <source>
        <strain evidence="13">ON4</strain>
    </source>
</reference>
<evidence type="ECO:0000256" key="8">
    <source>
        <dbReference type="ARBA" id="ARBA00022676"/>
    </source>
</evidence>
<evidence type="ECO:0000256" key="10">
    <source>
        <dbReference type="ARBA" id="ARBA00022726"/>
    </source>
</evidence>
<dbReference type="Pfam" id="PF00156">
    <property type="entry name" value="Pribosyltran"/>
    <property type="match status" value="1"/>
</dbReference>
<feature type="domain" description="Phosphoribosyltransferase" evidence="12">
    <location>
        <begin position="77"/>
        <end position="179"/>
    </location>
</feature>
<dbReference type="EMBL" id="PXVD01000003">
    <property type="protein sequence ID" value="MDJ1370307.1"/>
    <property type="molecule type" value="Genomic_DNA"/>
</dbReference>
<keyword evidence="14" id="KW-1185">Reference proteome</keyword>
<dbReference type="NCBIfam" id="NF002636">
    <property type="entry name" value="PRK02304.1-5"/>
    <property type="match status" value="1"/>
</dbReference>
<evidence type="ECO:0000256" key="5">
    <source>
        <dbReference type="ARBA" id="ARBA00008391"/>
    </source>
</evidence>
<evidence type="ECO:0000256" key="7">
    <source>
        <dbReference type="ARBA" id="ARBA00022490"/>
    </source>
</evidence>
<dbReference type="CDD" id="cd06223">
    <property type="entry name" value="PRTases_typeI"/>
    <property type="match status" value="1"/>
</dbReference>
<keyword evidence="8 11" id="KW-0328">Glycosyltransferase</keyword>
<keyword evidence="7 11" id="KW-0963">Cytoplasm</keyword>
<comment type="caution">
    <text evidence="13">The sequence shown here is derived from an EMBL/GenBank/DDBJ whole genome shotgun (WGS) entry which is preliminary data.</text>
</comment>
<dbReference type="InterPro" id="IPR050054">
    <property type="entry name" value="UPRTase/APRTase"/>
</dbReference>
<reference evidence="13" key="1">
    <citation type="submission" date="2018-03" db="EMBL/GenBank/DDBJ databases">
        <authorList>
            <person name="Nunes O.C."/>
            <person name="Lopes A.R."/>
            <person name="Froufe H."/>
            <person name="Munoz-Merida A."/>
            <person name="Barroso C."/>
            <person name="Egas C."/>
        </authorList>
    </citation>
    <scope>NUCLEOTIDE SEQUENCE</scope>
    <source>
        <strain evidence="13">ON4</strain>
    </source>
</reference>
<evidence type="ECO:0000313" key="14">
    <source>
        <dbReference type="Proteomes" id="UP001170379"/>
    </source>
</evidence>
<comment type="catalytic activity">
    <reaction evidence="1 11">
        <text>AMP + diphosphate = 5-phospho-alpha-D-ribose 1-diphosphate + adenine</text>
        <dbReference type="Rhea" id="RHEA:16609"/>
        <dbReference type="ChEBI" id="CHEBI:16708"/>
        <dbReference type="ChEBI" id="CHEBI:33019"/>
        <dbReference type="ChEBI" id="CHEBI:58017"/>
        <dbReference type="ChEBI" id="CHEBI:456215"/>
        <dbReference type="EC" id="2.4.2.7"/>
    </reaction>
</comment>
<evidence type="ECO:0000259" key="12">
    <source>
        <dbReference type="Pfam" id="PF00156"/>
    </source>
</evidence>
<comment type="similarity">
    <text evidence="5 11">Belongs to the purine/pyrimidine phosphoribosyltransferase family.</text>
</comment>
<comment type="subcellular location">
    <subcellularLocation>
        <location evidence="3 11">Cytoplasm</location>
    </subcellularLocation>
</comment>
<name>A0ABT7C534_9MICO</name>
<keyword evidence="9 11" id="KW-0808">Transferase</keyword>
<dbReference type="GO" id="GO:0016757">
    <property type="term" value="F:glycosyltransferase activity"/>
    <property type="evidence" value="ECO:0007669"/>
    <property type="project" value="UniProtKB-KW"/>
</dbReference>
<dbReference type="PANTHER" id="PTHR32315:SF3">
    <property type="entry name" value="ADENINE PHOSPHORIBOSYLTRANSFERASE"/>
    <property type="match status" value="1"/>
</dbReference>
<dbReference type="SUPFAM" id="SSF53271">
    <property type="entry name" value="PRTase-like"/>
    <property type="match status" value="1"/>
</dbReference>
<comment type="pathway">
    <text evidence="4 11">Purine metabolism; AMP biosynthesis via salvage pathway; AMP from adenine: step 1/1.</text>
</comment>
<protein>
    <recommendedName>
        <fullName evidence="6 11">Adenine phosphoribosyltransferase</fullName>
        <shortName evidence="11">APRT</shortName>
        <ecNumber evidence="6 11">2.4.2.7</ecNumber>
    </recommendedName>
</protein>